<feature type="transmembrane region" description="Helical" evidence="1">
    <location>
        <begin position="37"/>
        <end position="62"/>
    </location>
</feature>
<protein>
    <submittedName>
        <fullName evidence="2">DUF6427 family protein</fullName>
    </submittedName>
</protein>
<evidence type="ECO:0000313" key="2">
    <source>
        <dbReference type="EMBL" id="MCB4798340.1"/>
    </source>
</evidence>
<reference evidence="2" key="1">
    <citation type="submission" date="2021-10" db="EMBL/GenBank/DDBJ databases">
        <title>Tamlana sargassums sp. nov., and Tamlana laminarinivorans sp. nov., two new bacteria isolated from the brown alga.</title>
        <authorList>
            <person name="Li J."/>
        </authorList>
    </citation>
    <scope>NUCLEOTIDE SEQUENCE</scope>
    <source>
        <strain evidence="2">PT2-4</strain>
    </source>
</reference>
<comment type="caution">
    <text evidence="2">The sequence shown here is derived from an EMBL/GenBank/DDBJ whole genome shotgun (WGS) entry which is preliminary data.</text>
</comment>
<name>A0A9X1HYP2_9FLAO</name>
<dbReference type="InterPro" id="IPR045625">
    <property type="entry name" value="DUF6427"/>
</dbReference>
<feature type="transmembrane region" description="Helical" evidence="1">
    <location>
        <begin position="288"/>
        <end position="306"/>
    </location>
</feature>
<organism evidence="2 3">
    <name type="scientific">Neotamlana laminarinivorans</name>
    <dbReference type="NCBI Taxonomy" id="2883124"/>
    <lineage>
        <taxon>Bacteria</taxon>
        <taxon>Pseudomonadati</taxon>
        <taxon>Bacteroidota</taxon>
        <taxon>Flavobacteriia</taxon>
        <taxon>Flavobacteriales</taxon>
        <taxon>Flavobacteriaceae</taxon>
        <taxon>Neotamlana</taxon>
    </lineage>
</organism>
<keyword evidence="1" id="KW-0812">Transmembrane</keyword>
<feature type="transmembrane region" description="Helical" evidence="1">
    <location>
        <begin position="239"/>
        <end position="258"/>
    </location>
</feature>
<feature type="transmembrane region" description="Helical" evidence="1">
    <location>
        <begin position="126"/>
        <end position="153"/>
    </location>
</feature>
<dbReference type="Pfam" id="PF19992">
    <property type="entry name" value="DUF6427"/>
    <property type="match status" value="1"/>
</dbReference>
<dbReference type="EMBL" id="JAJAPW010000002">
    <property type="protein sequence ID" value="MCB4798340.1"/>
    <property type="molecule type" value="Genomic_DNA"/>
</dbReference>
<dbReference type="RefSeq" id="WP_226542129.1">
    <property type="nucleotide sequence ID" value="NZ_JAJAPW010000002.1"/>
</dbReference>
<keyword evidence="1" id="KW-1133">Transmembrane helix</keyword>
<keyword evidence="3" id="KW-1185">Reference proteome</keyword>
<feature type="transmembrane region" description="Helical" evidence="1">
    <location>
        <begin position="74"/>
        <end position="106"/>
    </location>
</feature>
<accession>A0A9X1HYP2</accession>
<feature type="transmembrane region" description="Helical" evidence="1">
    <location>
        <begin position="12"/>
        <end position="31"/>
    </location>
</feature>
<keyword evidence="1" id="KW-0472">Membrane</keyword>
<proteinExistence type="predicted"/>
<evidence type="ECO:0000256" key="1">
    <source>
        <dbReference type="SAM" id="Phobius"/>
    </source>
</evidence>
<dbReference type="AlphaFoldDB" id="A0A9X1HYP2"/>
<feature type="transmembrane region" description="Helical" evidence="1">
    <location>
        <begin position="206"/>
        <end position="227"/>
    </location>
</feature>
<feature type="transmembrane region" description="Helical" evidence="1">
    <location>
        <begin position="264"/>
        <end position="281"/>
    </location>
</feature>
<gene>
    <name evidence="2" type="ORF">LG649_05770</name>
</gene>
<feature type="transmembrane region" description="Helical" evidence="1">
    <location>
        <begin position="165"/>
        <end position="186"/>
    </location>
</feature>
<dbReference type="Proteomes" id="UP001139199">
    <property type="component" value="Unassembled WGS sequence"/>
</dbReference>
<sequence length="307" mass="35139">MITSFFKKSKSINFIIVFLISLLAIVIGKLLRVEEGFSFGLLGKLLGTVLIVFASILLLNFIVNKNNLSQNDSLSIFLFSLFLLLFTQSTIYFNILISNFFVLLALRRLMSLRTRKNIKEKLFDAAFWIAVASLFYFWSILFFALVILSLVLFSDGNLRHWIVPFLGVLAVFVLSTATSIIIYNTYFGFITETYNISLDFSVYNSVSYLIAITLLFSFGAWSSFFYLNNIKKKKKAFRASFTTIIFAVIIAFLIILIVPNKNGSEFLFLFAPLAIVITNYLEIIKEKWFKELFLGILIVVPFVVLML</sequence>
<evidence type="ECO:0000313" key="3">
    <source>
        <dbReference type="Proteomes" id="UP001139199"/>
    </source>
</evidence>